<evidence type="ECO:0000313" key="2">
    <source>
        <dbReference type="EMBL" id="MDP2489658.1"/>
    </source>
</evidence>
<sequence>MIPIQQIIAYYCLNYPYPNELSNARLTKLVYLADWFSALADRQTMTHINWVFNHYGPYVDDVINSVSFNPNFSITSTRTNFGSSKKVVSYLGPNISTDLPLRTRQILDLVIDKTKDMYFDDFINYVYSTYPVRAQNRYSELDLVSLANEYRNKPINHN</sequence>
<gene>
    <name evidence="2" type="ORF">Q8W38_09950</name>
</gene>
<dbReference type="RefSeq" id="WP_102491594.1">
    <property type="nucleotide sequence ID" value="NZ_JAUYVK010000007.1"/>
</dbReference>
<name>A0ABD5A8V2_VIBSP</name>
<comment type="caution">
    <text evidence="2">The sequence shown here is derived from an EMBL/GenBank/DDBJ whole genome shotgun (WGS) entry which is preliminary data.</text>
</comment>
<organism evidence="2 3">
    <name type="scientific">Vibrio splendidus</name>
    <dbReference type="NCBI Taxonomy" id="29497"/>
    <lineage>
        <taxon>Bacteria</taxon>
        <taxon>Pseudomonadati</taxon>
        <taxon>Pseudomonadota</taxon>
        <taxon>Gammaproteobacteria</taxon>
        <taxon>Vibrionales</taxon>
        <taxon>Vibrionaceae</taxon>
        <taxon>Vibrio</taxon>
    </lineage>
</organism>
<proteinExistence type="predicted"/>
<evidence type="ECO:0000313" key="3">
    <source>
        <dbReference type="Proteomes" id="UP001177883"/>
    </source>
</evidence>
<dbReference type="AlphaFoldDB" id="A0ABD5A8V2"/>
<protein>
    <submittedName>
        <fullName evidence="2">Panacea domain-containing protein</fullName>
    </submittedName>
</protein>
<dbReference type="InterPro" id="IPR025272">
    <property type="entry name" value="SocA_Panacea"/>
</dbReference>
<feature type="domain" description="Antitoxin SocA-like Panacea" evidence="1">
    <location>
        <begin position="26"/>
        <end position="128"/>
    </location>
</feature>
<accession>A0ABD5A8V2</accession>
<dbReference type="Proteomes" id="UP001177883">
    <property type="component" value="Unassembled WGS sequence"/>
</dbReference>
<dbReference type="EMBL" id="JAUYVK010000007">
    <property type="protein sequence ID" value="MDP2489658.1"/>
    <property type="molecule type" value="Genomic_DNA"/>
</dbReference>
<evidence type="ECO:0000259" key="1">
    <source>
        <dbReference type="Pfam" id="PF13274"/>
    </source>
</evidence>
<dbReference type="Pfam" id="PF13274">
    <property type="entry name" value="SocA_Panacea"/>
    <property type="match status" value="1"/>
</dbReference>
<reference evidence="2" key="1">
    <citation type="submission" date="2023-07" db="EMBL/GenBank/DDBJ databases">
        <title>Genome content predicts the carbon catabolic preferences of heterotrophic bacteria.</title>
        <authorList>
            <person name="Gralka M."/>
        </authorList>
    </citation>
    <scope>NUCLEOTIDE SEQUENCE</scope>
    <source>
        <strain evidence="2">6E03</strain>
    </source>
</reference>